<sequence length="122" mass="13629">MGRSPISGCFRIYVSRAVAFLEFLVAAARARIVATHVLQRITHGFLVRVTAVRTVDMALLVVVMIVVVIVVAIRAMNMGLLVHRVYSTVKSAIKIWRALSRKSVPSSNSQFFFALDLFFKYA</sequence>
<proteinExistence type="predicted"/>
<reference evidence="2 3" key="1">
    <citation type="submission" date="2018-08" db="EMBL/GenBank/DDBJ databases">
        <title>Recombination of ecologically and evolutionarily significant loci maintains genetic cohesion in the Pseudomonas syringae species complex.</title>
        <authorList>
            <person name="Dillon M."/>
            <person name="Thakur S."/>
            <person name="Almeida R.N.D."/>
            <person name="Weir B.S."/>
            <person name="Guttman D.S."/>
        </authorList>
    </citation>
    <scope>NUCLEOTIDE SEQUENCE [LARGE SCALE GENOMIC DNA]</scope>
    <source>
        <strain evidence="2 3">ICMP 19074</strain>
    </source>
</reference>
<keyword evidence="1" id="KW-1133">Transmembrane helix</keyword>
<protein>
    <recommendedName>
        <fullName evidence="4">Repressor protein c2</fullName>
    </recommendedName>
</protein>
<evidence type="ECO:0000313" key="2">
    <source>
        <dbReference type="EMBL" id="RMQ34476.1"/>
    </source>
</evidence>
<evidence type="ECO:0008006" key="4">
    <source>
        <dbReference type="Google" id="ProtNLM"/>
    </source>
</evidence>
<name>A0A3M4KZ46_PSESF</name>
<dbReference type="AlphaFoldDB" id="A0A3M4KZ46"/>
<comment type="caution">
    <text evidence="2">The sequence shown here is derived from an EMBL/GenBank/DDBJ whole genome shotgun (WGS) entry which is preliminary data.</text>
</comment>
<evidence type="ECO:0000256" key="1">
    <source>
        <dbReference type="SAM" id="Phobius"/>
    </source>
</evidence>
<keyword evidence="1" id="KW-0812">Transmembrane</keyword>
<organism evidence="2 3">
    <name type="scientific">Pseudomonas syringae pv. actinidiae</name>
    <dbReference type="NCBI Taxonomy" id="103796"/>
    <lineage>
        <taxon>Bacteria</taxon>
        <taxon>Pseudomonadati</taxon>
        <taxon>Pseudomonadota</taxon>
        <taxon>Gammaproteobacteria</taxon>
        <taxon>Pseudomonadales</taxon>
        <taxon>Pseudomonadaceae</taxon>
        <taxon>Pseudomonas</taxon>
        <taxon>Pseudomonas syringae</taxon>
    </lineage>
</organism>
<accession>A0A3M4KZ46</accession>
<keyword evidence="1" id="KW-0472">Membrane</keyword>
<gene>
    <name evidence="2" type="ORF">ALQ07_03434</name>
</gene>
<dbReference type="EMBL" id="RBRB01000145">
    <property type="protein sequence ID" value="RMQ34476.1"/>
    <property type="molecule type" value="Genomic_DNA"/>
</dbReference>
<dbReference type="Proteomes" id="UP000273140">
    <property type="component" value="Unassembled WGS sequence"/>
</dbReference>
<evidence type="ECO:0000313" key="3">
    <source>
        <dbReference type="Proteomes" id="UP000273140"/>
    </source>
</evidence>
<feature type="transmembrane region" description="Helical" evidence="1">
    <location>
        <begin position="54"/>
        <end position="76"/>
    </location>
</feature>